<protein>
    <submittedName>
        <fullName evidence="1">Uncharacterized protein</fullName>
    </submittedName>
</protein>
<dbReference type="EMBL" id="BJXK01000014">
    <property type="protein sequence ID" value="GEM80855.1"/>
    <property type="molecule type" value="Genomic_DNA"/>
</dbReference>
<gene>
    <name evidence="1" type="ORF">VSU01S_31000</name>
</gene>
<keyword evidence="2" id="KW-1185">Reference proteome</keyword>
<reference evidence="1 2" key="1">
    <citation type="submission" date="2019-07" db="EMBL/GenBank/DDBJ databases">
        <title>Whole genome shotgun sequence of Vibrio superstes NBRC 103154.</title>
        <authorList>
            <person name="Hosoyama A."/>
            <person name="Uohara A."/>
            <person name="Ohji S."/>
            <person name="Ichikawa N."/>
        </authorList>
    </citation>
    <scope>NUCLEOTIDE SEQUENCE [LARGE SCALE GENOMIC DNA]</scope>
    <source>
        <strain evidence="1 2">NBRC 103154</strain>
    </source>
</reference>
<proteinExistence type="predicted"/>
<evidence type="ECO:0000313" key="1">
    <source>
        <dbReference type="EMBL" id="GEM80855.1"/>
    </source>
</evidence>
<sequence length="579" mass="67605">MEYQGNNKLFGSPLSRVKDEEEKRKEKVFKKLNRLYRKRQYSDYIKLLNSHSLWVEEEKKSKYYSWAALIVKGSDDSKYYIGEAVNLHPIAINDITTSIVISEYHDKQEILSYLRKKALHSPQLKALTFCYVLAKFDEQPYLNKLIEKPYFTACLNNEEILEVYSLLGNSKRVIDVYQSTQSNILSIKSYERIYDAYTRERCFETAEKVFFEADRIHAPLKSTISKLINPNAINNKLERHFWFAKGDLIKAYRTYKRQRLSQVMYVRFDQRYTQSLEQISRAKSPIVFASWGPGDEIRFSGLYHILSQVNSNITIACEPRLFELFSELFPKIRFYPVDRTRRVDERNATKYNKLPDAKLHHLMDNAIYSQLARFDKVTILTDIISDIFSQYLKDNKRTSIKLSANLVNKEIQNEIANLRLQGKRLIGISWRSTIETTGRNEHYYSTRELSPIFELKDTIFVNLQYDDCSSEMKDIILAPGSEFVTLDIDQFNDFSTVLYIMQNLDVVISAATTVFELAGLSGVDTYALTNHHALSSRVVANNEDLWFKNIKYINNMTNLTKKDLVDRIADEIEANYGLN</sequence>
<dbReference type="Proteomes" id="UP000321113">
    <property type="component" value="Unassembled WGS sequence"/>
</dbReference>
<accession>A0A511QU14</accession>
<organism evidence="1 2">
    <name type="scientific">Vibrio superstes NBRC 103154</name>
    <dbReference type="NCBI Taxonomy" id="1219062"/>
    <lineage>
        <taxon>Bacteria</taxon>
        <taxon>Pseudomonadati</taxon>
        <taxon>Pseudomonadota</taxon>
        <taxon>Gammaproteobacteria</taxon>
        <taxon>Vibrionales</taxon>
        <taxon>Vibrionaceae</taxon>
        <taxon>Vibrio</taxon>
    </lineage>
</organism>
<comment type="caution">
    <text evidence="1">The sequence shown here is derived from an EMBL/GenBank/DDBJ whole genome shotgun (WGS) entry which is preliminary data.</text>
</comment>
<name>A0A511QU14_9VIBR</name>
<dbReference type="AlphaFoldDB" id="A0A511QU14"/>
<evidence type="ECO:0000313" key="2">
    <source>
        <dbReference type="Proteomes" id="UP000321113"/>
    </source>
</evidence>